<sequence>MRTAKAAAAILGLWVLASCASNPKPVSFYKELPDVFAPLAPGASAYLYIDVPAARPILELADFGAISGLATKDALDMTETAAAALYPKGTARRYMAVAQGKFPSFRSALSFTFSSSWKKNKSETGNAYWHSDAFGVSMALNKNTAYVSDGDPFIVPPGFESPQRLRELQAGSAMAGLVEDAADPINSFFSALGISLKFPAERIFFGLYGDPGNTGSSGFDLYSGLFYVETPTPSQARAFQSIFSLARAFLGSAAAWEDDPAAEAMAALFTHPPELDGSSLIIRTGPMTAEGMALLFSMFSVYSE</sequence>
<dbReference type="KEGG" id="bhc:JFL75_15730"/>
<dbReference type="RefSeq" id="WP_215625675.1">
    <property type="nucleotide sequence ID" value="NZ_CP067089.2"/>
</dbReference>
<dbReference type="AlphaFoldDB" id="A0A7T7XL21"/>
<evidence type="ECO:0000256" key="1">
    <source>
        <dbReference type="SAM" id="SignalP"/>
    </source>
</evidence>
<feature type="chain" id="PRO_5031287470" evidence="1">
    <location>
        <begin position="21"/>
        <end position="304"/>
    </location>
</feature>
<accession>A0A7T7XL21</accession>
<gene>
    <name evidence="2" type="ORF">JFL75_15730</name>
</gene>
<keyword evidence="3" id="KW-1185">Reference proteome</keyword>
<reference evidence="2" key="1">
    <citation type="submission" date="2021-01" db="EMBL/GenBank/DDBJ databases">
        <title>Description of Breznakiella homolactica.</title>
        <authorList>
            <person name="Song Y."/>
            <person name="Brune A."/>
        </authorList>
    </citation>
    <scope>NUCLEOTIDE SEQUENCE</scope>
    <source>
        <strain evidence="2">RmG30</strain>
    </source>
</reference>
<evidence type="ECO:0000313" key="3">
    <source>
        <dbReference type="Proteomes" id="UP000595917"/>
    </source>
</evidence>
<protein>
    <submittedName>
        <fullName evidence="2">Uncharacterized protein</fullName>
    </submittedName>
</protein>
<organism evidence="2 3">
    <name type="scientific">Breznakiella homolactica</name>
    <dbReference type="NCBI Taxonomy" id="2798577"/>
    <lineage>
        <taxon>Bacteria</taxon>
        <taxon>Pseudomonadati</taxon>
        <taxon>Spirochaetota</taxon>
        <taxon>Spirochaetia</taxon>
        <taxon>Spirochaetales</taxon>
        <taxon>Breznakiellaceae</taxon>
        <taxon>Breznakiella</taxon>
    </lineage>
</organism>
<proteinExistence type="predicted"/>
<dbReference type="Proteomes" id="UP000595917">
    <property type="component" value="Chromosome"/>
</dbReference>
<keyword evidence="1" id="KW-0732">Signal</keyword>
<evidence type="ECO:0000313" key="2">
    <source>
        <dbReference type="EMBL" id="QQO08369.1"/>
    </source>
</evidence>
<dbReference type="PROSITE" id="PS51257">
    <property type="entry name" value="PROKAR_LIPOPROTEIN"/>
    <property type="match status" value="1"/>
</dbReference>
<name>A0A7T7XL21_9SPIR</name>
<dbReference type="EMBL" id="CP067089">
    <property type="protein sequence ID" value="QQO08369.1"/>
    <property type="molecule type" value="Genomic_DNA"/>
</dbReference>
<feature type="signal peptide" evidence="1">
    <location>
        <begin position="1"/>
        <end position="20"/>
    </location>
</feature>